<dbReference type="EMBL" id="MN738808">
    <property type="protein sequence ID" value="QHS84424.1"/>
    <property type="molecule type" value="Genomic_DNA"/>
</dbReference>
<dbReference type="AlphaFoldDB" id="A0A6C0AX57"/>
<sequence length="267" mass="31622">MNQISKNNIQNTDNYNKKFQDLPNIIFIKYITLINDYLKHCLDNIFIQNQTYYIYIIKKGITTINNVFKLLLMYTKNLEITYTNCQKSYVYYIEFIGQIGEDNNSFLQLNSKDATLFVYKKTIFDINNDVRKDYISDNLSNQLLGEVDSLIEIYNTILYKLINQNSIINIIKIINTDLQNVMQKLIKIYLEKNTSNGDIISNKIQAILIFSINFKQNNLIDYLDIFIKKLKKKNIVNIQLLKQYLLQDELYHNISPVKYINNIINQI</sequence>
<reference evidence="1" key="1">
    <citation type="journal article" date="2020" name="Nature">
        <title>Giant virus diversity and host interactions through global metagenomics.</title>
        <authorList>
            <person name="Schulz F."/>
            <person name="Roux S."/>
            <person name="Paez-Espino D."/>
            <person name="Jungbluth S."/>
            <person name="Walsh D.A."/>
            <person name="Denef V.J."/>
            <person name="McMahon K.D."/>
            <person name="Konstantinidis K.T."/>
            <person name="Eloe-Fadrosh E.A."/>
            <person name="Kyrpides N.C."/>
            <person name="Woyke T."/>
        </authorList>
    </citation>
    <scope>NUCLEOTIDE SEQUENCE</scope>
    <source>
        <strain evidence="1">GVMAG-S-ERX556022-25</strain>
    </source>
</reference>
<accession>A0A6C0AX57</accession>
<name>A0A6C0AX57_9ZZZZ</name>
<evidence type="ECO:0000313" key="1">
    <source>
        <dbReference type="EMBL" id="QHS84424.1"/>
    </source>
</evidence>
<proteinExistence type="predicted"/>
<organism evidence="1">
    <name type="scientific">viral metagenome</name>
    <dbReference type="NCBI Taxonomy" id="1070528"/>
    <lineage>
        <taxon>unclassified sequences</taxon>
        <taxon>metagenomes</taxon>
        <taxon>organismal metagenomes</taxon>
    </lineage>
</organism>
<protein>
    <submittedName>
        <fullName evidence="1">Uncharacterized protein</fullName>
    </submittedName>
</protein>